<evidence type="ECO:0000256" key="3">
    <source>
        <dbReference type="ARBA" id="ARBA00022741"/>
    </source>
</evidence>
<dbReference type="GO" id="GO:0032267">
    <property type="term" value="F:tRNA(Ile)-lysidine synthase activity"/>
    <property type="evidence" value="ECO:0007669"/>
    <property type="project" value="UniProtKB-EC"/>
</dbReference>
<dbReference type="SUPFAM" id="SSF52402">
    <property type="entry name" value="Adenine nucleotide alpha hydrolases-like"/>
    <property type="match status" value="1"/>
</dbReference>
<dbReference type="PANTHER" id="PTHR43033">
    <property type="entry name" value="TRNA(ILE)-LYSIDINE SYNTHASE-RELATED"/>
    <property type="match status" value="1"/>
</dbReference>
<evidence type="ECO:0000259" key="7">
    <source>
        <dbReference type="Pfam" id="PF01171"/>
    </source>
</evidence>
<dbReference type="HAMAP" id="MF_01161">
    <property type="entry name" value="tRNA_Ile_lys_synt"/>
    <property type="match status" value="1"/>
</dbReference>
<comment type="similarity">
    <text evidence="6">Belongs to the tRNA(Ile)-lysidine synthase family.</text>
</comment>
<evidence type="ECO:0000256" key="2">
    <source>
        <dbReference type="ARBA" id="ARBA00022694"/>
    </source>
</evidence>
<dbReference type="EC" id="6.3.4.19" evidence="6"/>
<dbReference type="EMBL" id="CP151762">
    <property type="protein sequence ID" value="WZU63703.1"/>
    <property type="molecule type" value="Genomic_DNA"/>
</dbReference>
<dbReference type="PANTHER" id="PTHR43033:SF5">
    <property type="entry name" value="TRNA(ILE)-LYSIDINE SYNTHETASE"/>
    <property type="match status" value="1"/>
</dbReference>
<keyword evidence="3 6" id="KW-0547">Nucleotide-binding</keyword>
<dbReference type="InterPro" id="IPR011063">
    <property type="entry name" value="TilS/TtcA_N"/>
</dbReference>
<evidence type="ECO:0000256" key="4">
    <source>
        <dbReference type="ARBA" id="ARBA00022840"/>
    </source>
</evidence>
<proteinExistence type="inferred from homology"/>
<dbReference type="GO" id="GO:0005737">
    <property type="term" value="C:cytoplasm"/>
    <property type="evidence" value="ECO:0007669"/>
    <property type="project" value="UniProtKB-SubCell"/>
</dbReference>
<sequence length="424" mass="46534">MSVDRHADSVESRFQAALTAGAKSDQTIGMAVSGGGDSLALMQLAARFRAADKLCVISIDHGLRSEAKDEIALVFAQAKALGIDHTVVQWAWDGKGNLQAAAREGRWAAVRDWATMHNLHEVWFGHTEDDQVETLLMRLARGSGIDGLTAMYPLTQRDGLRVFRPLLGLARADLRAWLRSQNIAWSEDPSNDDPRFDRVRARQMFAQLETLGMTRKRLLQTVDHMQAAHLSLQQAALGFANRHVRQDAGDLILAPQALDLEKADAPRRVMAAAFSWVGSRSYRPRFEQLMETVVQARKGATVTLGGCIMTPDEGGAVRLMREAAATSPTVRLHHDAGHPAGVFWDHRWFLEGPLRDDLTFKALGAGIKECPDWRASGMPRASLLASPSVWLGDRLIAAPLAGLSGGWSARIVADFHRSAFAIED</sequence>
<keyword evidence="6" id="KW-0963">Cytoplasm</keyword>
<comment type="subcellular location">
    <subcellularLocation>
        <location evidence="6">Cytoplasm</location>
    </subcellularLocation>
</comment>
<feature type="domain" description="tRNA(Ile)-lysidine/2-thiocytidine synthase N-terminal" evidence="7">
    <location>
        <begin position="29"/>
        <end position="203"/>
    </location>
</feature>
<organism evidence="8 9">
    <name type="scientific">Yoonia algicola</name>
    <dbReference type="NCBI Taxonomy" id="3137368"/>
    <lineage>
        <taxon>Bacteria</taxon>
        <taxon>Pseudomonadati</taxon>
        <taxon>Pseudomonadota</taxon>
        <taxon>Alphaproteobacteria</taxon>
        <taxon>Rhodobacterales</taxon>
        <taxon>Paracoccaceae</taxon>
        <taxon>Yoonia</taxon>
    </lineage>
</organism>
<accession>A0AAN0M304</accession>
<keyword evidence="1 6" id="KW-0436">Ligase</keyword>
<protein>
    <recommendedName>
        <fullName evidence="6">tRNA(Ile)-lysidine synthase</fullName>
        <ecNumber evidence="6">6.3.4.19</ecNumber>
    </recommendedName>
    <alternativeName>
        <fullName evidence="6">tRNA(Ile)-2-lysyl-cytidine synthase</fullName>
    </alternativeName>
    <alternativeName>
        <fullName evidence="6">tRNA(Ile)-lysidine synthetase</fullName>
    </alternativeName>
</protein>
<evidence type="ECO:0000313" key="9">
    <source>
        <dbReference type="Proteomes" id="UP001451782"/>
    </source>
</evidence>
<feature type="binding site" evidence="6">
    <location>
        <begin position="33"/>
        <end position="38"/>
    </location>
    <ligand>
        <name>ATP</name>
        <dbReference type="ChEBI" id="CHEBI:30616"/>
    </ligand>
</feature>
<comment type="catalytic activity">
    <reaction evidence="5 6">
        <text>cytidine(34) in tRNA(Ile2) + L-lysine + ATP = lysidine(34) in tRNA(Ile2) + AMP + diphosphate + H(+)</text>
        <dbReference type="Rhea" id="RHEA:43744"/>
        <dbReference type="Rhea" id="RHEA-COMP:10625"/>
        <dbReference type="Rhea" id="RHEA-COMP:10670"/>
        <dbReference type="ChEBI" id="CHEBI:15378"/>
        <dbReference type="ChEBI" id="CHEBI:30616"/>
        <dbReference type="ChEBI" id="CHEBI:32551"/>
        <dbReference type="ChEBI" id="CHEBI:33019"/>
        <dbReference type="ChEBI" id="CHEBI:82748"/>
        <dbReference type="ChEBI" id="CHEBI:83665"/>
        <dbReference type="ChEBI" id="CHEBI:456215"/>
        <dbReference type="EC" id="6.3.4.19"/>
    </reaction>
</comment>
<dbReference type="Gene3D" id="3.40.50.620">
    <property type="entry name" value="HUPs"/>
    <property type="match status" value="1"/>
</dbReference>
<dbReference type="GO" id="GO:0006400">
    <property type="term" value="P:tRNA modification"/>
    <property type="evidence" value="ECO:0007669"/>
    <property type="project" value="UniProtKB-UniRule"/>
</dbReference>
<reference evidence="8 9" key="1">
    <citation type="submission" date="2024-04" db="EMBL/GenBank/DDBJ databases">
        <title>Phylogenomic analyses of a clade within the roseobacter group suggest taxonomic reassignments of species of the genera Aestuariivita, Citreicella, Loktanella, Nautella, Pelagibaca, Ruegeria, Thalassobius, Thiobacimonas and Tropicibacter, and the proposal o.</title>
        <authorList>
            <person name="Jeon C.O."/>
        </authorList>
    </citation>
    <scope>NUCLEOTIDE SEQUENCE [LARGE SCALE GENOMIC DNA]</scope>
    <source>
        <strain evidence="8 9">G8-12</strain>
    </source>
</reference>
<dbReference type="Pfam" id="PF01171">
    <property type="entry name" value="ATP_bind_3"/>
    <property type="match status" value="1"/>
</dbReference>
<keyword evidence="2 6" id="KW-0819">tRNA processing</keyword>
<dbReference type="GO" id="GO:0005524">
    <property type="term" value="F:ATP binding"/>
    <property type="evidence" value="ECO:0007669"/>
    <property type="project" value="UniProtKB-UniRule"/>
</dbReference>
<dbReference type="KEGG" id="yag:AABB28_18040"/>
<dbReference type="NCBIfam" id="TIGR02432">
    <property type="entry name" value="lysidine_TilS_N"/>
    <property type="match status" value="1"/>
</dbReference>
<dbReference type="InterPro" id="IPR014729">
    <property type="entry name" value="Rossmann-like_a/b/a_fold"/>
</dbReference>
<dbReference type="AlphaFoldDB" id="A0AAN0M304"/>
<keyword evidence="4 6" id="KW-0067">ATP-binding</keyword>
<dbReference type="InterPro" id="IPR012795">
    <property type="entry name" value="tRNA_Ile_lys_synt_N"/>
</dbReference>
<dbReference type="CDD" id="cd01992">
    <property type="entry name" value="TilS_N"/>
    <property type="match status" value="1"/>
</dbReference>
<dbReference type="Proteomes" id="UP001451782">
    <property type="component" value="Chromosome"/>
</dbReference>
<comment type="domain">
    <text evidence="6">The N-terminal region contains the highly conserved SGGXDS motif, predicted to be a P-loop motif involved in ATP binding.</text>
</comment>
<dbReference type="RefSeq" id="WP_342070079.1">
    <property type="nucleotide sequence ID" value="NZ_CP151762.1"/>
</dbReference>
<dbReference type="InterPro" id="IPR012094">
    <property type="entry name" value="tRNA_Ile_lys_synt"/>
</dbReference>
<evidence type="ECO:0000256" key="6">
    <source>
        <dbReference type="HAMAP-Rule" id="MF_01161"/>
    </source>
</evidence>
<name>A0AAN0M304_9RHOB</name>
<keyword evidence="9" id="KW-1185">Reference proteome</keyword>
<evidence type="ECO:0000256" key="5">
    <source>
        <dbReference type="ARBA" id="ARBA00048539"/>
    </source>
</evidence>
<comment type="function">
    <text evidence="6">Ligates lysine onto the cytidine present at position 34 of the AUA codon-specific tRNA(Ile) that contains the anticodon CAU, in an ATP-dependent manner. Cytidine is converted to lysidine, thus changing the amino acid specificity of the tRNA from methionine to isoleucine.</text>
</comment>
<evidence type="ECO:0000313" key="8">
    <source>
        <dbReference type="EMBL" id="WZU63703.1"/>
    </source>
</evidence>
<evidence type="ECO:0000256" key="1">
    <source>
        <dbReference type="ARBA" id="ARBA00022598"/>
    </source>
</evidence>
<gene>
    <name evidence="6 8" type="primary">tilS</name>
    <name evidence="8" type="ORF">AABB28_18040</name>
</gene>